<protein>
    <recommendedName>
        <fullName evidence="3">MarR family transcriptional regulator</fullName>
    </recommendedName>
</protein>
<sequence length="164" mass="17160">MAFAGNVDELALLQTVRLKGAVTADLLAAQLGVSAASAQAALDALLAAGRAADSGDGAVALTESGVAELTDQLDAERVSIDEDLFAEVVERFEPLDAEFADLTDDAAAIADLDRRASDVFDDVSAYVPRLSRYQELLADSLADAAAYTVVWSELRQEILSAAGR</sequence>
<evidence type="ECO:0000313" key="1">
    <source>
        <dbReference type="EMBL" id="SDE03304.1"/>
    </source>
</evidence>
<dbReference type="SUPFAM" id="SSF46785">
    <property type="entry name" value="Winged helix' DNA-binding domain"/>
    <property type="match status" value="1"/>
</dbReference>
<evidence type="ECO:0000313" key="2">
    <source>
        <dbReference type="Proteomes" id="UP000199417"/>
    </source>
</evidence>
<keyword evidence="2" id="KW-1185">Reference proteome</keyword>
<organism evidence="1 2">
    <name type="scientific">Rhodococcus tukisamuensis</name>
    <dbReference type="NCBI Taxonomy" id="168276"/>
    <lineage>
        <taxon>Bacteria</taxon>
        <taxon>Bacillati</taxon>
        <taxon>Actinomycetota</taxon>
        <taxon>Actinomycetes</taxon>
        <taxon>Mycobacteriales</taxon>
        <taxon>Nocardiaceae</taxon>
        <taxon>Rhodococcus</taxon>
    </lineage>
</organism>
<reference evidence="1 2" key="1">
    <citation type="submission" date="2016-10" db="EMBL/GenBank/DDBJ databases">
        <authorList>
            <person name="de Groot N.N."/>
        </authorList>
    </citation>
    <scope>NUCLEOTIDE SEQUENCE [LARGE SCALE GENOMIC DNA]</scope>
    <source>
        <strain evidence="1 2">JCM 11308</strain>
    </source>
</reference>
<dbReference type="STRING" id="168276.SAMN05444580_10943"/>
<dbReference type="InterPro" id="IPR036390">
    <property type="entry name" value="WH_DNA-bd_sf"/>
</dbReference>
<dbReference type="AlphaFoldDB" id="A0A1G6ZKL8"/>
<dbReference type="InterPro" id="IPR036388">
    <property type="entry name" value="WH-like_DNA-bd_sf"/>
</dbReference>
<dbReference type="Proteomes" id="UP000199417">
    <property type="component" value="Unassembled WGS sequence"/>
</dbReference>
<gene>
    <name evidence="1" type="ORF">SAMN05444580_10943</name>
</gene>
<dbReference type="EMBL" id="FNAB01000009">
    <property type="protein sequence ID" value="SDE03304.1"/>
    <property type="molecule type" value="Genomic_DNA"/>
</dbReference>
<dbReference type="Gene3D" id="1.10.10.10">
    <property type="entry name" value="Winged helix-like DNA-binding domain superfamily/Winged helix DNA-binding domain"/>
    <property type="match status" value="1"/>
</dbReference>
<accession>A0A1G6ZKL8</accession>
<dbReference type="RefSeq" id="WP_072842769.1">
    <property type="nucleotide sequence ID" value="NZ_FNAB01000009.1"/>
</dbReference>
<evidence type="ECO:0008006" key="3">
    <source>
        <dbReference type="Google" id="ProtNLM"/>
    </source>
</evidence>
<name>A0A1G6ZKL8_9NOCA</name>
<proteinExistence type="predicted"/>